<dbReference type="AlphaFoldDB" id="A0A1W0XFA8"/>
<dbReference type="InterPro" id="IPR003961">
    <property type="entry name" value="FN3_dom"/>
</dbReference>
<dbReference type="Proteomes" id="UP000192578">
    <property type="component" value="Unassembled WGS sequence"/>
</dbReference>
<dbReference type="InterPro" id="IPR036116">
    <property type="entry name" value="FN3_sf"/>
</dbReference>
<sequence length="785" mass="88338">MTAFKRFELMYNTNQNVSGMAYVIYASPAEHSDHVVTIELHTMGKVGYDVVPGPPEKIWIEKLPKKHLNWSETVGATGYRYAYRSVATVGTSAWVVTGTTDTFASLHHLNSGSKYEFKTQCLYSTVASEFSDVLKVRLFPLDKILKRAKCLKTLGPSTRSIRIYEPNIKVVYKDDLTLIRCIHVGKPVGGGINLKNHTVLVMGASGSGKSAWINNVVNHFYEVDYSDMVRLKLINDEGHEGDGRKSTTKWITSYVLHRTYKGINESLTLIDTPGFGDTDGVRRDQEITEQLAHFFLNPDMQKYLQSLTAIGIIVPGSQCRLGVTQHYVINKVLQLFGSDLAENLFWLVTFSDDERPAAVDSILTDSLPSKKYFVFNNAHLFSVPALGGGVTMSAEFWQLNYHGMVDFFEALQSVEPKSLVSTRNVILEREMLTATLEGLAQQITCALDRTIEHRSLLGNLRKPATHPTNEETAQFEATVFLTRLVDLPDAKRGLICMGCQVNCHAPCTDLAVRLLWSEWFCSVVRWDGSCSVCPKRCPWRSHNLDSKAFERVATTVRRTIPELLEQYDISMTVDTEDPMTALMRNVAETAVDSRRQITALINRAQNCQKRLEEIALKPCVTSLIYFLDELIADQQRRQLLYYKERIQILEEIKVIANEVAEIKEQTWHEQPEMSFPSASYVLPSKDSTFACRPDAGLSHESATTSPVEPASIPFVPLASAPRYMPVVRVHCENRSGSRSPSEDGQRWVGMQTLEPVDPIAVKALNAAKHRPKELPFNKYRPSSRL</sequence>
<feature type="domain" description="Fibronectin type-III" evidence="1">
    <location>
        <begin position="51"/>
        <end position="142"/>
    </location>
</feature>
<dbReference type="OrthoDB" id="8954335at2759"/>
<dbReference type="EMBL" id="MTYJ01000001">
    <property type="protein sequence ID" value="OQV26157.1"/>
    <property type="molecule type" value="Genomic_DNA"/>
</dbReference>
<dbReference type="SUPFAM" id="SSF49265">
    <property type="entry name" value="Fibronectin type III"/>
    <property type="match status" value="1"/>
</dbReference>
<dbReference type="SUPFAM" id="SSF52540">
    <property type="entry name" value="P-loop containing nucleoside triphosphate hydrolases"/>
    <property type="match status" value="1"/>
</dbReference>
<dbReference type="Gene3D" id="3.40.50.300">
    <property type="entry name" value="P-loop containing nucleotide triphosphate hydrolases"/>
    <property type="match status" value="1"/>
</dbReference>
<dbReference type="InterPro" id="IPR027417">
    <property type="entry name" value="P-loop_NTPase"/>
</dbReference>
<gene>
    <name evidence="2" type="ORF">BV898_00279</name>
</gene>
<evidence type="ECO:0000259" key="1">
    <source>
        <dbReference type="PROSITE" id="PS50853"/>
    </source>
</evidence>
<dbReference type="PANTHER" id="PTHR32046">
    <property type="entry name" value="G DOMAIN-CONTAINING PROTEIN"/>
    <property type="match status" value="1"/>
</dbReference>
<evidence type="ECO:0000313" key="3">
    <source>
        <dbReference type="Proteomes" id="UP000192578"/>
    </source>
</evidence>
<reference evidence="3" key="1">
    <citation type="submission" date="2017-01" db="EMBL/GenBank/DDBJ databases">
        <title>Comparative genomics of anhydrobiosis in the tardigrade Hypsibius dujardini.</title>
        <authorList>
            <person name="Yoshida Y."/>
            <person name="Koutsovoulos G."/>
            <person name="Laetsch D."/>
            <person name="Stevens L."/>
            <person name="Kumar S."/>
            <person name="Horikawa D."/>
            <person name="Ishino K."/>
            <person name="Komine S."/>
            <person name="Tomita M."/>
            <person name="Blaxter M."/>
            <person name="Arakawa K."/>
        </authorList>
    </citation>
    <scope>NUCLEOTIDE SEQUENCE [LARGE SCALE GENOMIC DNA]</scope>
    <source>
        <strain evidence="3">Z151</strain>
    </source>
</reference>
<name>A0A1W0XFA8_HYPEX</name>
<dbReference type="PROSITE" id="PS50853">
    <property type="entry name" value="FN3"/>
    <property type="match status" value="1"/>
</dbReference>
<organism evidence="2 3">
    <name type="scientific">Hypsibius exemplaris</name>
    <name type="common">Freshwater tardigrade</name>
    <dbReference type="NCBI Taxonomy" id="2072580"/>
    <lineage>
        <taxon>Eukaryota</taxon>
        <taxon>Metazoa</taxon>
        <taxon>Ecdysozoa</taxon>
        <taxon>Tardigrada</taxon>
        <taxon>Eutardigrada</taxon>
        <taxon>Parachela</taxon>
        <taxon>Hypsibioidea</taxon>
        <taxon>Hypsibiidae</taxon>
        <taxon>Hypsibius</taxon>
    </lineage>
</organism>
<dbReference type="CDD" id="cd00882">
    <property type="entry name" value="Ras_like_GTPase"/>
    <property type="match status" value="1"/>
</dbReference>
<dbReference type="PANTHER" id="PTHR32046:SF14">
    <property type="match status" value="1"/>
</dbReference>
<protein>
    <recommendedName>
        <fullName evidence="1">Fibronectin type-III domain-containing protein</fullName>
    </recommendedName>
</protein>
<evidence type="ECO:0000313" key="2">
    <source>
        <dbReference type="EMBL" id="OQV26157.1"/>
    </source>
</evidence>
<dbReference type="CDD" id="cd00063">
    <property type="entry name" value="FN3"/>
    <property type="match status" value="1"/>
</dbReference>
<keyword evidence="3" id="KW-1185">Reference proteome</keyword>
<accession>A0A1W0XFA8</accession>
<proteinExistence type="predicted"/>
<comment type="caution">
    <text evidence="2">The sequence shown here is derived from an EMBL/GenBank/DDBJ whole genome shotgun (WGS) entry which is preliminary data.</text>
</comment>